<dbReference type="AlphaFoldDB" id="A0AAE1IUM6"/>
<protein>
    <recommendedName>
        <fullName evidence="6">NADH:flavin oxidoreductase/NADH oxidase N-terminal domain-containing protein</fullName>
    </recommendedName>
</protein>
<organism evidence="7 8">
    <name type="scientific">Acacia crassicarpa</name>
    <name type="common">northern wattle</name>
    <dbReference type="NCBI Taxonomy" id="499986"/>
    <lineage>
        <taxon>Eukaryota</taxon>
        <taxon>Viridiplantae</taxon>
        <taxon>Streptophyta</taxon>
        <taxon>Embryophyta</taxon>
        <taxon>Tracheophyta</taxon>
        <taxon>Spermatophyta</taxon>
        <taxon>Magnoliopsida</taxon>
        <taxon>eudicotyledons</taxon>
        <taxon>Gunneridae</taxon>
        <taxon>Pentapetalae</taxon>
        <taxon>rosids</taxon>
        <taxon>fabids</taxon>
        <taxon>Fabales</taxon>
        <taxon>Fabaceae</taxon>
        <taxon>Caesalpinioideae</taxon>
        <taxon>mimosoid clade</taxon>
        <taxon>Acacieae</taxon>
        <taxon>Acacia</taxon>
    </lineage>
</organism>
<reference evidence="7" key="1">
    <citation type="submission" date="2023-10" db="EMBL/GenBank/DDBJ databases">
        <title>Chromosome-level genome of the transformable northern wattle, Acacia crassicarpa.</title>
        <authorList>
            <person name="Massaro I."/>
            <person name="Sinha N.R."/>
            <person name="Poethig S."/>
            <person name="Leichty A.R."/>
        </authorList>
    </citation>
    <scope>NUCLEOTIDE SEQUENCE</scope>
    <source>
        <strain evidence="7">Acra3RX</strain>
        <tissue evidence="7">Leaf</tissue>
    </source>
</reference>
<keyword evidence="4" id="KW-0288">FMN</keyword>
<evidence type="ECO:0000259" key="6">
    <source>
        <dbReference type="Pfam" id="PF00724"/>
    </source>
</evidence>
<feature type="domain" description="NADH:flavin oxidoreductase/NADH oxidase N-terminal" evidence="6">
    <location>
        <begin position="12"/>
        <end position="90"/>
    </location>
</feature>
<evidence type="ECO:0000256" key="4">
    <source>
        <dbReference type="ARBA" id="ARBA00022643"/>
    </source>
</evidence>
<comment type="cofactor">
    <cofactor evidence="1">
        <name>FMN</name>
        <dbReference type="ChEBI" id="CHEBI:58210"/>
    </cofactor>
</comment>
<comment type="similarity">
    <text evidence="2">Belongs to the NADH:flavin oxidoreductase/NADH oxidase family.</text>
</comment>
<proteinExistence type="inferred from homology"/>
<keyword evidence="3" id="KW-0285">Flavoprotein</keyword>
<accession>A0AAE1IUM6</accession>
<dbReference type="InterPro" id="IPR045247">
    <property type="entry name" value="Oye-like"/>
</dbReference>
<dbReference type="GO" id="GO:0010181">
    <property type="term" value="F:FMN binding"/>
    <property type="evidence" value="ECO:0007669"/>
    <property type="project" value="InterPro"/>
</dbReference>
<dbReference type="InterPro" id="IPR001155">
    <property type="entry name" value="OxRdtase_FMN_N"/>
</dbReference>
<gene>
    <name evidence="7" type="ORF">QN277_009159</name>
</gene>
<keyword evidence="8" id="KW-1185">Reference proteome</keyword>
<evidence type="ECO:0000256" key="2">
    <source>
        <dbReference type="ARBA" id="ARBA00005979"/>
    </source>
</evidence>
<dbReference type="PANTHER" id="PTHR22893:SF91">
    <property type="entry name" value="NADPH DEHYDROGENASE 2-RELATED"/>
    <property type="match status" value="1"/>
</dbReference>
<evidence type="ECO:0000313" key="8">
    <source>
        <dbReference type="Proteomes" id="UP001293593"/>
    </source>
</evidence>
<evidence type="ECO:0000256" key="1">
    <source>
        <dbReference type="ARBA" id="ARBA00001917"/>
    </source>
</evidence>
<dbReference type="PANTHER" id="PTHR22893">
    <property type="entry name" value="NADH OXIDOREDUCTASE-RELATED"/>
    <property type="match status" value="1"/>
</dbReference>
<dbReference type="Proteomes" id="UP001293593">
    <property type="component" value="Unassembled WGS sequence"/>
</dbReference>
<evidence type="ECO:0000313" key="7">
    <source>
        <dbReference type="EMBL" id="KAK4256274.1"/>
    </source>
</evidence>
<dbReference type="InterPro" id="IPR013785">
    <property type="entry name" value="Aldolase_TIM"/>
</dbReference>
<keyword evidence="5" id="KW-0521">NADP</keyword>
<sequence>MATALNKYGILYLHMVEPKWKNDKEKAEGPDIDSLVPIRKAFNGTFITAGGYNHEDGNKAISENKADLVAYGRWFLSNPDLPKRFEIDAPLNKYHIETYYTPDPVIGYIDYPFLEDNS</sequence>
<evidence type="ECO:0000256" key="3">
    <source>
        <dbReference type="ARBA" id="ARBA00022630"/>
    </source>
</evidence>
<comment type="caution">
    <text evidence="7">The sequence shown here is derived from an EMBL/GenBank/DDBJ whole genome shotgun (WGS) entry which is preliminary data.</text>
</comment>
<dbReference type="SUPFAM" id="SSF51395">
    <property type="entry name" value="FMN-linked oxidoreductases"/>
    <property type="match status" value="1"/>
</dbReference>
<dbReference type="Pfam" id="PF00724">
    <property type="entry name" value="Oxidored_FMN"/>
    <property type="match status" value="1"/>
</dbReference>
<dbReference type="Gene3D" id="3.20.20.70">
    <property type="entry name" value="Aldolase class I"/>
    <property type="match status" value="1"/>
</dbReference>
<evidence type="ECO:0000256" key="5">
    <source>
        <dbReference type="ARBA" id="ARBA00022857"/>
    </source>
</evidence>
<dbReference type="GO" id="GO:0016491">
    <property type="term" value="F:oxidoreductase activity"/>
    <property type="evidence" value="ECO:0007669"/>
    <property type="project" value="InterPro"/>
</dbReference>
<name>A0AAE1IUM6_9FABA</name>
<dbReference type="EMBL" id="JAWXYG010000013">
    <property type="protein sequence ID" value="KAK4256274.1"/>
    <property type="molecule type" value="Genomic_DNA"/>
</dbReference>